<dbReference type="Proteomes" id="UP000092460">
    <property type="component" value="Unassembled WGS sequence"/>
</dbReference>
<dbReference type="AlphaFoldDB" id="A0A1B0BEY7"/>
<keyword evidence="1" id="KW-1133">Transmembrane helix</keyword>
<dbReference type="EnsemblMetazoa" id="GPPI027884-RA">
    <property type="protein sequence ID" value="GPPI027884-PA"/>
    <property type="gene ID" value="GPPI027884"/>
</dbReference>
<keyword evidence="1" id="KW-0472">Membrane</keyword>
<dbReference type="EMBL" id="JXJN01013138">
    <property type="status" value="NOT_ANNOTATED_CDS"/>
    <property type="molecule type" value="Genomic_DNA"/>
</dbReference>
<accession>A0A1B0BEY7</accession>
<protein>
    <submittedName>
        <fullName evidence="2">Uncharacterized protein</fullName>
    </submittedName>
</protein>
<evidence type="ECO:0000256" key="1">
    <source>
        <dbReference type="SAM" id="Phobius"/>
    </source>
</evidence>
<sequence>MTKIELYVEMISSQLFWLRPQTGLLLLMALDVLFVYLCAGSSMLLFLVIVEGVSQKENRQKTDTLVRKLNAFVVVVAVAVIVVVSGISADKRRRFVFMKRKKQQKKK</sequence>
<name>A0A1B0BEY7_9MUSC</name>
<dbReference type="VEuPathDB" id="VectorBase:GPPI027884"/>
<proteinExistence type="predicted"/>
<keyword evidence="1" id="KW-0812">Transmembrane</keyword>
<feature type="transmembrane region" description="Helical" evidence="1">
    <location>
        <begin position="24"/>
        <end position="49"/>
    </location>
</feature>
<organism evidence="2 3">
    <name type="scientific">Glossina palpalis gambiensis</name>
    <dbReference type="NCBI Taxonomy" id="67801"/>
    <lineage>
        <taxon>Eukaryota</taxon>
        <taxon>Metazoa</taxon>
        <taxon>Ecdysozoa</taxon>
        <taxon>Arthropoda</taxon>
        <taxon>Hexapoda</taxon>
        <taxon>Insecta</taxon>
        <taxon>Pterygota</taxon>
        <taxon>Neoptera</taxon>
        <taxon>Endopterygota</taxon>
        <taxon>Diptera</taxon>
        <taxon>Brachycera</taxon>
        <taxon>Muscomorpha</taxon>
        <taxon>Hippoboscoidea</taxon>
        <taxon>Glossinidae</taxon>
        <taxon>Glossina</taxon>
    </lineage>
</organism>
<keyword evidence="3" id="KW-1185">Reference proteome</keyword>
<reference evidence="2" key="2">
    <citation type="submission" date="2020-05" db="UniProtKB">
        <authorList>
            <consortium name="EnsemblMetazoa"/>
        </authorList>
    </citation>
    <scope>IDENTIFICATION</scope>
    <source>
        <strain evidence="2">IAEA</strain>
    </source>
</reference>
<reference evidence="3" key="1">
    <citation type="submission" date="2015-01" db="EMBL/GenBank/DDBJ databases">
        <authorList>
            <person name="Aksoy S."/>
            <person name="Warren W."/>
            <person name="Wilson R.K."/>
        </authorList>
    </citation>
    <scope>NUCLEOTIDE SEQUENCE [LARGE SCALE GENOMIC DNA]</scope>
    <source>
        <strain evidence="3">IAEA</strain>
    </source>
</reference>
<feature type="transmembrane region" description="Helical" evidence="1">
    <location>
        <begin position="69"/>
        <end position="89"/>
    </location>
</feature>
<evidence type="ECO:0000313" key="3">
    <source>
        <dbReference type="Proteomes" id="UP000092460"/>
    </source>
</evidence>
<evidence type="ECO:0000313" key="2">
    <source>
        <dbReference type="EnsemblMetazoa" id="GPPI027884-PA"/>
    </source>
</evidence>